<evidence type="ECO:0000313" key="3">
    <source>
        <dbReference type="EMBL" id="MBP0495422.1"/>
    </source>
</evidence>
<dbReference type="PROSITE" id="PS50991">
    <property type="entry name" value="PYR_CT"/>
    <property type="match status" value="1"/>
</dbReference>
<gene>
    <name evidence="3" type="ORF">J5Y10_21740</name>
</gene>
<dbReference type="CDD" id="cd07938">
    <property type="entry name" value="DRE_TIM_HMGL"/>
    <property type="match status" value="1"/>
</dbReference>
<dbReference type="EC" id="4.1.3.4" evidence="3"/>
<dbReference type="AlphaFoldDB" id="A0A940N287"/>
<sequence>MVTVREVGPRDGLQIAKSVMPTAAKLRWIGAMVAAGVREMEVASFVPPAALPQMADAAEVVRAVRAAHPGLQLIALAPNLRGAQNATAAGAQSVIIPVSASEAHSRANVRRARADQVAEVARVVAWARGLGAGAPRIEAGISTAFGCSLQGVVPEAEVVSLAAELARAGADVVALADTLGYATPSHVRRLVRSVRAEVGPERFGNLHLHDTLGTALANALAALEEGVRGFDAALGGLGGCPYAPGSVGNVCTEDLVHMLEAEGFDTGIDLIALIAAREGLKTGLPDEPLHGRVAAAGLPRTYRPARTVPPPANDAVLATAKARLPLEGLRVVEFSHMVMGPSCGMVLADLGADVIKVEPAPGGDNTRRLTGLAAGFFTTFNRNKRSLCVDMKRPAGIALVRKLAAEADVVLENFRPGAMDKLGLGFAALSAANPRLIYLSCKGFLPGPYENRAALDEVVQMMGGLAYMTGRPGEPMRAGTSVNDIMGGVFGAVAVLAALRDREATGRGGMVQSGLFETNMLLVAQHMAAAAITGRNPPPFGDKAMPKPWPLYDVFDSADPGRQVFVGTVTTTQWQAFCAEFGLEELRDDPSLASMQQLAAGRPRILERVSATFRAVPQAELMARFERLGLPFAPIAKPADLFDDPHLNASGGLLPVEMANGPGGQPAMAVAGIPALPVLLGSGRTGLRRQPPRPGEHAVEIAREAGLGEAEIAALLADGTLHAENRTAMAAE</sequence>
<dbReference type="SUPFAM" id="SSF51569">
    <property type="entry name" value="Aldolase"/>
    <property type="match status" value="1"/>
</dbReference>
<dbReference type="InterPro" id="IPR050483">
    <property type="entry name" value="CoA-transferase_III_domain"/>
</dbReference>
<dbReference type="GO" id="GO:0008410">
    <property type="term" value="F:CoA-transferase activity"/>
    <property type="evidence" value="ECO:0007669"/>
    <property type="project" value="TreeGrafter"/>
</dbReference>
<dbReference type="InterPro" id="IPR044855">
    <property type="entry name" value="CoA-Trfase_III_dom3_sf"/>
</dbReference>
<keyword evidence="4" id="KW-1185">Reference proteome</keyword>
<comment type="caution">
    <text evidence="3">The sequence shown here is derived from an EMBL/GenBank/DDBJ whole genome shotgun (WGS) entry which is preliminary data.</text>
</comment>
<dbReference type="InterPro" id="IPR023606">
    <property type="entry name" value="CoA-Trfase_III_dom_1_sf"/>
</dbReference>
<dbReference type="InterPro" id="IPR003673">
    <property type="entry name" value="CoA-Trfase_fam_III"/>
</dbReference>
<dbReference type="InterPro" id="IPR013785">
    <property type="entry name" value="Aldolase_TIM"/>
</dbReference>
<keyword evidence="3" id="KW-0456">Lyase</keyword>
<dbReference type="RefSeq" id="WP_209376222.1">
    <property type="nucleotide sequence ID" value="NZ_JAGIZA010000017.1"/>
</dbReference>
<dbReference type="InterPro" id="IPR000891">
    <property type="entry name" value="PYR_CT"/>
</dbReference>
<dbReference type="GO" id="GO:0004419">
    <property type="term" value="F:hydroxymethylglutaryl-CoA lyase activity"/>
    <property type="evidence" value="ECO:0007669"/>
    <property type="project" value="UniProtKB-EC"/>
</dbReference>
<dbReference type="SUPFAM" id="SSF89796">
    <property type="entry name" value="CoA-transferase family III (CaiB/BaiF)"/>
    <property type="match status" value="1"/>
</dbReference>
<keyword evidence="1" id="KW-0808">Transferase</keyword>
<dbReference type="Pfam" id="PF00682">
    <property type="entry name" value="HMGL-like"/>
    <property type="match status" value="1"/>
</dbReference>
<accession>A0A940N287</accession>
<feature type="domain" description="Pyruvate carboxyltransferase" evidence="2">
    <location>
        <begin position="2"/>
        <end position="274"/>
    </location>
</feature>
<dbReference type="Gene3D" id="3.20.20.70">
    <property type="entry name" value="Aldolase class I"/>
    <property type="match status" value="1"/>
</dbReference>
<dbReference type="Pfam" id="PF02515">
    <property type="entry name" value="CoA_transf_3"/>
    <property type="match status" value="1"/>
</dbReference>
<reference evidence="3" key="1">
    <citation type="submission" date="2021-03" db="EMBL/GenBank/DDBJ databases">
        <authorList>
            <person name="So Y."/>
        </authorList>
    </citation>
    <scope>NUCLEOTIDE SEQUENCE</scope>
    <source>
        <strain evidence="3">SG15</strain>
    </source>
</reference>
<dbReference type="Proteomes" id="UP000677537">
    <property type="component" value="Unassembled WGS sequence"/>
</dbReference>
<proteinExistence type="predicted"/>
<dbReference type="NCBIfam" id="NF004283">
    <property type="entry name" value="PRK05692.1"/>
    <property type="match status" value="1"/>
</dbReference>
<dbReference type="PANTHER" id="PTHR48207:SF4">
    <property type="entry name" value="BLL6097 PROTEIN"/>
    <property type="match status" value="1"/>
</dbReference>
<dbReference type="Gene3D" id="3.40.50.10540">
    <property type="entry name" value="Crotonobetainyl-coa:carnitine coa-transferase, domain 1"/>
    <property type="match status" value="1"/>
</dbReference>
<organism evidence="3 4">
    <name type="scientific">Roseomonas indoligenes</name>
    <dbReference type="NCBI Taxonomy" id="2820811"/>
    <lineage>
        <taxon>Bacteria</taxon>
        <taxon>Pseudomonadati</taxon>
        <taxon>Pseudomonadota</taxon>
        <taxon>Alphaproteobacteria</taxon>
        <taxon>Acetobacterales</taxon>
        <taxon>Roseomonadaceae</taxon>
        <taxon>Roseomonas</taxon>
    </lineage>
</organism>
<evidence type="ECO:0000259" key="2">
    <source>
        <dbReference type="PROSITE" id="PS50991"/>
    </source>
</evidence>
<dbReference type="PANTHER" id="PTHR48207">
    <property type="entry name" value="SUCCINATE--HYDROXYMETHYLGLUTARATE COA-TRANSFERASE"/>
    <property type="match status" value="1"/>
</dbReference>
<evidence type="ECO:0000256" key="1">
    <source>
        <dbReference type="ARBA" id="ARBA00022679"/>
    </source>
</evidence>
<dbReference type="EMBL" id="JAGIZA010000017">
    <property type="protein sequence ID" value="MBP0495422.1"/>
    <property type="molecule type" value="Genomic_DNA"/>
</dbReference>
<evidence type="ECO:0000313" key="4">
    <source>
        <dbReference type="Proteomes" id="UP000677537"/>
    </source>
</evidence>
<name>A0A940N287_9PROT</name>
<dbReference type="Gene3D" id="3.30.1540.10">
    <property type="entry name" value="formyl-coa transferase, domain 3"/>
    <property type="match status" value="1"/>
</dbReference>
<protein>
    <submittedName>
        <fullName evidence="3">Hydroxymethylglutaryl-CoA lyase</fullName>
        <ecNumber evidence="3">4.1.3.4</ecNumber>
    </submittedName>
</protein>